<dbReference type="EC" id="4.1.99.3" evidence="2"/>
<dbReference type="GO" id="GO:0003904">
    <property type="term" value="F:deoxyribodipyrimidine photo-lyase activity"/>
    <property type="evidence" value="ECO:0007669"/>
    <property type="project" value="UniProtKB-EC"/>
</dbReference>
<dbReference type="InterPro" id="IPR014729">
    <property type="entry name" value="Rossmann-like_a/b/a_fold"/>
</dbReference>
<dbReference type="Pfam" id="PF03441">
    <property type="entry name" value="FAD_binding_7"/>
    <property type="match status" value="1"/>
</dbReference>
<feature type="site" description="Electron transfer via tryptophanyl radical" evidence="9">
    <location>
        <position position="303"/>
    </location>
</feature>
<dbReference type="Gene3D" id="1.25.40.80">
    <property type="match status" value="1"/>
</dbReference>
<dbReference type="SUPFAM" id="SSF52425">
    <property type="entry name" value="Cryptochrome/photolyase, N-terminal domain"/>
    <property type="match status" value="1"/>
</dbReference>
<dbReference type="GO" id="GO:0009416">
    <property type="term" value="P:response to light stimulus"/>
    <property type="evidence" value="ECO:0007669"/>
    <property type="project" value="TreeGrafter"/>
</dbReference>
<keyword evidence="6 10" id="KW-0157">Chromophore</keyword>
<comment type="cofactor">
    <cofactor evidence="8">
        <name>FAD</name>
        <dbReference type="ChEBI" id="CHEBI:57692"/>
    </cofactor>
    <text evidence="8">Binds 1 FAD per subunit.</text>
</comment>
<evidence type="ECO:0000256" key="6">
    <source>
        <dbReference type="ARBA" id="ARBA00022991"/>
    </source>
</evidence>
<feature type="domain" description="Photolyase/cryptochrome alpha/beta" evidence="11">
    <location>
        <begin position="1"/>
        <end position="129"/>
    </location>
</feature>
<dbReference type="InterPro" id="IPR002081">
    <property type="entry name" value="Cryptochrome/DNA_photolyase_1"/>
</dbReference>
<dbReference type="PANTHER" id="PTHR11455:SF9">
    <property type="entry name" value="CRYPTOCHROME CIRCADIAN CLOCK 5 ISOFORM X1"/>
    <property type="match status" value="1"/>
</dbReference>
<dbReference type="InterPro" id="IPR006050">
    <property type="entry name" value="DNA_photolyase_N"/>
</dbReference>
<evidence type="ECO:0000256" key="4">
    <source>
        <dbReference type="ARBA" id="ARBA00022630"/>
    </source>
</evidence>
<organism evidence="12 13">
    <name type="scientific">Eiseniibacteriota bacterium</name>
    <dbReference type="NCBI Taxonomy" id="2212470"/>
    <lineage>
        <taxon>Bacteria</taxon>
        <taxon>Candidatus Eiseniibacteriota</taxon>
    </lineage>
</organism>
<dbReference type="Proteomes" id="UP000696931">
    <property type="component" value="Unassembled WGS sequence"/>
</dbReference>
<evidence type="ECO:0000259" key="11">
    <source>
        <dbReference type="PROSITE" id="PS51645"/>
    </source>
</evidence>
<dbReference type="SUPFAM" id="SSF48173">
    <property type="entry name" value="Cryptochrome/photolyase FAD-binding domain"/>
    <property type="match status" value="1"/>
</dbReference>
<dbReference type="InterPro" id="IPR036134">
    <property type="entry name" value="Crypto/Photolyase_FAD-like_sf"/>
</dbReference>
<comment type="similarity">
    <text evidence="10">Belongs to the DNA photolyase family.</text>
</comment>
<dbReference type="EMBL" id="JACRIW010000031">
    <property type="protein sequence ID" value="MBI5168578.1"/>
    <property type="molecule type" value="Genomic_DNA"/>
</dbReference>
<accession>A0A933SDR6</accession>
<evidence type="ECO:0000313" key="12">
    <source>
        <dbReference type="EMBL" id="MBI5168578.1"/>
    </source>
</evidence>
<keyword evidence="4 8" id="KW-0285">Flavoprotein</keyword>
<dbReference type="GO" id="GO:0071949">
    <property type="term" value="F:FAD binding"/>
    <property type="evidence" value="ECO:0007669"/>
    <property type="project" value="TreeGrafter"/>
</dbReference>
<dbReference type="GO" id="GO:0000719">
    <property type="term" value="P:photoreactive repair"/>
    <property type="evidence" value="ECO:0007669"/>
    <property type="project" value="UniProtKB-ARBA"/>
</dbReference>
<keyword evidence="5 8" id="KW-0274">FAD</keyword>
<sequence length="475" mass="52120">MRILHWFRKDLRLDDNTALSEAAHDGDVIPFYTSEPALLGRPDMAATRVRFALDSLRALDDAIRRRGSALALAHGDAAATVVAAARAAQADAVYWNDEYESSLRRRDDAVEAALRAAGVRVKRFHDRLIVAPGAVATQQGGPFSVYTPFRKACEAQPVSAPHPPVTRFATHALPTPKLAPLGALGFDDPTAARWPGGEREARERLAEFLSPLDSALARYGDQRDVPSVRATSLLSADLKFGTIGIRRVVAEVRAAVAAQPSLRASADKYVSELRWRDFFAHVLWHWPHVESGAFRPMYDALAWRGDARQFEAWTQGRTGYPIVDAGMRELLATGLMHNRVRMIVASFLTKDLLMNWQLGERHFMKHLVDGDLAANNGGWQWAAGTGTDAAPYFRIFNPTSQGQRFDPDGAYVKRWCPELAAVPASHVHAPAAAPPLLLAAAGVTLGESYPFPIVDHAVQRDACLAMYRAVRPDVA</sequence>
<evidence type="ECO:0000256" key="10">
    <source>
        <dbReference type="RuleBase" id="RU004182"/>
    </source>
</evidence>
<evidence type="ECO:0000256" key="7">
    <source>
        <dbReference type="ARBA" id="ARBA00033999"/>
    </source>
</evidence>
<dbReference type="InterPro" id="IPR018394">
    <property type="entry name" value="DNA_photolyase_1_CS_C"/>
</dbReference>
<dbReference type="FunFam" id="1.10.579.10:FF:000003">
    <property type="entry name" value="Deoxyribodipyrimidine photo-lyase"/>
    <property type="match status" value="1"/>
</dbReference>
<protein>
    <recommendedName>
        <fullName evidence="3">Deoxyribodipyrimidine photo-lyase</fullName>
        <ecNumber evidence="2">4.1.99.3</ecNumber>
    </recommendedName>
</protein>
<dbReference type="Gene3D" id="3.40.50.620">
    <property type="entry name" value="HUPs"/>
    <property type="match status" value="1"/>
</dbReference>
<feature type="binding site" evidence="8">
    <location>
        <position position="269"/>
    </location>
    <ligand>
        <name>FAD</name>
        <dbReference type="ChEBI" id="CHEBI:57692"/>
    </ligand>
</feature>
<dbReference type="PANTHER" id="PTHR11455">
    <property type="entry name" value="CRYPTOCHROME"/>
    <property type="match status" value="1"/>
</dbReference>
<dbReference type="InterPro" id="IPR036155">
    <property type="entry name" value="Crypto/Photolyase_N_sf"/>
</dbReference>
<dbReference type="GO" id="GO:0003677">
    <property type="term" value="F:DNA binding"/>
    <property type="evidence" value="ECO:0007669"/>
    <property type="project" value="TreeGrafter"/>
</dbReference>
<proteinExistence type="inferred from homology"/>
<dbReference type="AlphaFoldDB" id="A0A933SDR6"/>
<name>A0A933SDR6_UNCEI</name>
<feature type="binding site" evidence="8">
    <location>
        <begin position="369"/>
        <end position="371"/>
    </location>
    <ligand>
        <name>FAD</name>
        <dbReference type="ChEBI" id="CHEBI:57692"/>
    </ligand>
</feature>
<evidence type="ECO:0000256" key="5">
    <source>
        <dbReference type="ARBA" id="ARBA00022827"/>
    </source>
</evidence>
<comment type="catalytic activity">
    <reaction evidence="7">
        <text>cyclobutadipyrimidine (in DNA) = 2 pyrimidine residues (in DNA).</text>
        <dbReference type="EC" id="4.1.99.3"/>
    </reaction>
</comment>
<evidence type="ECO:0000256" key="3">
    <source>
        <dbReference type="ARBA" id="ARBA00014046"/>
    </source>
</evidence>
<evidence type="ECO:0000313" key="13">
    <source>
        <dbReference type="Proteomes" id="UP000696931"/>
    </source>
</evidence>
<dbReference type="Gene3D" id="1.10.579.10">
    <property type="entry name" value="DNA Cyclobutane Dipyrimidine Photolyase, subunit A, domain 3"/>
    <property type="match status" value="1"/>
</dbReference>
<feature type="site" description="Electron transfer via tryptophanyl radical" evidence="9">
    <location>
        <position position="379"/>
    </location>
</feature>
<evidence type="ECO:0000256" key="8">
    <source>
        <dbReference type="PIRSR" id="PIRSR602081-1"/>
    </source>
</evidence>
<evidence type="ECO:0000256" key="2">
    <source>
        <dbReference type="ARBA" id="ARBA00013149"/>
    </source>
</evidence>
<evidence type="ECO:0000256" key="1">
    <source>
        <dbReference type="ARBA" id="ARBA00001932"/>
    </source>
</evidence>
<comment type="cofactor">
    <cofactor evidence="1">
        <name>(6R)-5,10-methylene-5,6,7,8-tetrahydrofolate</name>
        <dbReference type="ChEBI" id="CHEBI:15636"/>
    </cofactor>
</comment>
<dbReference type="Pfam" id="PF00875">
    <property type="entry name" value="DNA_photolyase"/>
    <property type="match status" value="1"/>
</dbReference>
<dbReference type="PROSITE" id="PS00394">
    <property type="entry name" value="DNA_PHOTOLYASES_1_1"/>
    <property type="match status" value="1"/>
</dbReference>
<dbReference type="PROSITE" id="PS00691">
    <property type="entry name" value="DNA_PHOTOLYASES_1_2"/>
    <property type="match status" value="1"/>
</dbReference>
<feature type="site" description="Electron transfer via tryptophanyl radical" evidence="9">
    <location>
        <position position="356"/>
    </location>
</feature>
<evidence type="ECO:0000256" key="9">
    <source>
        <dbReference type="PIRSR" id="PIRSR602081-2"/>
    </source>
</evidence>
<dbReference type="InterPro" id="IPR005101">
    <property type="entry name" value="Cryptochr/Photolyase_FAD-bd"/>
</dbReference>
<comment type="caution">
    <text evidence="12">The sequence shown here is derived from an EMBL/GenBank/DDBJ whole genome shotgun (WGS) entry which is preliminary data.</text>
</comment>
<dbReference type="PROSITE" id="PS51645">
    <property type="entry name" value="PHR_CRY_ALPHA_BETA"/>
    <property type="match status" value="1"/>
</dbReference>
<gene>
    <name evidence="12" type="ORF">HZA61_03725</name>
</gene>
<feature type="binding site" evidence="8">
    <location>
        <begin position="231"/>
        <end position="235"/>
    </location>
    <ligand>
        <name>FAD</name>
        <dbReference type="ChEBI" id="CHEBI:57692"/>
    </ligand>
</feature>
<dbReference type="PRINTS" id="PR00147">
    <property type="entry name" value="DNAPHOTLYASE"/>
</dbReference>
<feature type="binding site" evidence="8">
    <location>
        <begin position="272"/>
        <end position="279"/>
    </location>
    <ligand>
        <name>FAD</name>
        <dbReference type="ChEBI" id="CHEBI:57692"/>
    </ligand>
</feature>
<reference evidence="12" key="1">
    <citation type="submission" date="2020-07" db="EMBL/GenBank/DDBJ databases">
        <title>Huge and variable diversity of episymbiotic CPR bacteria and DPANN archaea in groundwater ecosystems.</title>
        <authorList>
            <person name="He C.Y."/>
            <person name="Keren R."/>
            <person name="Whittaker M."/>
            <person name="Farag I.F."/>
            <person name="Doudna J."/>
            <person name="Cate J.H.D."/>
            <person name="Banfield J.F."/>
        </authorList>
    </citation>
    <scope>NUCLEOTIDE SEQUENCE</scope>
    <source>
        <strain evidence="12">NC_groundwater_1813_Pr3_B-0.1um_71_17</strain>
    </source>
</reference>
<feature type="binding site" evidence="8">
    <location>
        <position position="219"/>
    </location>
    <ligand>
        <name>FAD</name>
        <dbReference type="ChEBI" id="CHEBI:57692"/>
    </ligand>
</feature>